<feature type="chain" id="PRO_5002207365" evidence="1">
    <location>
        <begin position="29"/>
        <end position="112"/>
    </location>
</feature>
<name>A0A0D0BJC6_9AGAR</name>
<dbReference type="HOGENOM" id="CLU_2146153_0_0_1"/>
<keyword evidence="1" id="KW-0732">Signal</keyword>
<dbReference type="Proteomes" id="UP000053593">
    <property type="component" value="Unassembled WGS sequence"/>
</dbReference>
<gene>
    <name evidence="2" type="ORF">GYMLUDRAFT_62908</name>
</gene>
<evidence type="ECO:0000313" key="2">
    <source>
        <dbReference type="EMBL" id="KIK54851.1"/>
    </source>
</evidence>
<accession>A0A0D0BJC6</accession>
<proteinExistence type="predicted"/>
<evidence type="ECO:0000256" key="1">
    <source>
        <dbReference type="SAM" id="SignalP"/>
    </source>
</evidence>
<keyword evidence="3" id="KW-1185">Reference proteome</keyword>
<sequence>MALQNPAPDLLGILSCISLLLRLEPATGSLLEAFIGACIYEKGVALLKKCESNEKEYSLHGMVQMKTEEAVGMLRSEISPSTIGDTRGSCYDWLCSHFDTPNRIIPEKFYVT</sequence>
<dbReference type="AlphaFoldDB" id="A0A0D0BJC6"/>
<reference evidence="2 3" key="1">
    <citation type="submission" date="2014-04" db="EMBL/GenBank/DDBJ databases">
        <title>Evolutionary Origins and Diversification of the Mycorrhizal Mutualists.</title>
        <authorList>
            <consortium name="DOE Joint Genome Institute"/>
            <consortium name="Mycorrhizal Genomics Consortium"/>
            <person name="Kohler A."/>
            <person name="Kuo A."/>
            <person name="Nagy L.G."/>
            <person name="Floudas D."/>
            <person name="Copeland A."/>
            <person name="Barry K.W."/>
            <person name="Cichocki N."/>
            <person name="Veneault-Fourrey C."/>
            <person name="LaButti K."/>
            <person name="Lindquist E.A."/>
            <person name="Lipzen A."/>
            <person name="Lundell T."/>
            <person name="Morin E."/>
            <person name="Murat C."/>
            <person name="Riley R."/>
            <person name="Ohm R."/>
            <person name="Sun H."/>
            <person name="Tunlid A."/>
            <person name="Henrissat B."/>
            <person name="Grigoriev I.V."/>
            <person name="Hibbett D.S."/>
            <person name="Martin F."/>
        </authorList>
    </citation>
    <scope>NUCLEOTIDE SEQUENCE [LARGE SCALE GENOMIC DNA]</scope>
    <source>
        <strain evidence="2 3">FD-317 M1</strain>
    </source>
</reference>
<protein>
    <submittedName>
        <fullName evidence="2">Uncharacterized protein</fullName>
    </submittedName>
</protein>
<evidence type="ECO:0000313" key="3">
    <source>
        <dbReference type="Proteomes" id="UP000053593"/>
    </source>
</evidence>
<feature type="signal peptide" evidence="1">
    <location>
        <begin position="1"/>
        <end position="28"/>
    </location>
</feature>
<organism evidence="2 3">
    <name type="scientific">Collybiopsis luxurians FD-317 M1</name>
    <dbReference type="NCBI Taxonomy" id="944289"/>
    <lineage>
        <taxon>Eukaryota</taxon>
        <taxon>Fungi</taxon>
        <taxon>Dikarya</taxon>
        <taxon>Basidiomycota</taxon>
        <taxon>Agaricomycotina</taxon>
        <taxon>Agaricomycetes</taxon>
        <taxon>Agaricomycetidae</taxon>
        <taxon>Agaricales</taxon>
        <taxon>Marasmiineae</taxon>
        <taxon>Omphalotaceae</taxon>
        <taxon>Collybiopsis</taxon>
        <taxon>Collybiopsis luxurians</taxon>
    </lineage>
</organism>
<dbReference type="EMBL" id="KN834812">
    <property type="protein sequence ID" value="KIK54851.1"/>
    <property type="molecule type" value="Genomic_DNA"/>
</dbReference>